<evidence type="ECO:0000256" key="12">
    <source>
        <dbReference type="ARBA" id="ARBA00022927"/>
    </source>
</evidence>
<feature type="domain" description="AIG1-type G" evidence="17">
    <location>
        <begin position="128"/>
        <end position="305"/>
    </location>
</feature>
<keyword evidence="3" id="KW-0813">Transport</keyword>
<keyword evidence="14" id="KW-0342">GTP-binding</keyword>
<keyword evidence="8" id="KW-0547">Nucleotide-binding</keyword>
<evidence type="ECO:0000256" key="4">
    <source>
        <dbReference type="ARBA" id="ARBA00022528"/>
    </source>
</evidence>
<dbReference type="GO" id="GO:0016020">
    <property type="term" value="C:membrane"/>
    <property type="evidence" value="ECO:0007669"/>
    <property type="project" value="UniProtKB-SubCell"/>
</dbReference>
<protein>
    <recommendedName>
        <fullName evidence="17">AIG1-type G domain-containing protein</fullName>
    </recommendedName>
</protein>
<keyword evidence="7" id="KW-0479">Metal-binding</keyword>
<keyword evidence="13" id="KW-1133">Transmembrane helix</keyword>
<dbReference type="Pfam" id="PF04548">
    <property type="entry name" value="AIG1"/>
    <property type="match status" value="1"/>
</dbReference>
<dbReference type="InterPro" id="IPR006703">
    <property type="entry name" value="G_AIG1"/>
</dbReference>
<evidence type="ECO:0000256" key="15">
    <source>
        <dbReference type="ARBA" id="ARBA00023136"/>
    </source>
</evidence>
<comment type="cofactor">
    <cofactor evidence="1">
        <name>Mg(2+)</name>
        <dbReference type="ChEBI" id="CHEBI:18420"/>
    </cofactor>
</comment>
<reference evidence="18 19" key="1">
    <citation type="submission" date="2018-08" db="EMBL/GenBank/DDBJ databases">
        <title>Genome and evolution of the arbuscular mycorrhizal fungus Diversispora epigaea (formerly Glomus versiforme) and its bacterial endosymbionts.</title>
        <authorList>
            <person name="Sun X."/>
            <person name="Fei Z."/>
            <person name="Harrison M."/>
        </authorList>
    </citation>
    <scope>NUCLEOTIDE SEQUENCE [LARGE SCALE GENOMIC DNA]</scope>
    <source>
        <strain evidence="18 19">IT104</strain>
    </source>
</reference>
<comment type="subcellular location">
    <subcellularLocation>
        <location evidence="2">Membrane</location>
        <topology evidence="2">Single-pass membrane protein</topology>
    </subcellularLocation>
    <subcellularLocation>
        <location evidence="16">Plastid</location>
        <location evidence="16">Chloroplast outer membrane</location>
    </subcellularLocation>
</comment>
<dbReference type="OrthoDB" id="8954335at2759"/>
<evidence type="ECO:0000256" key="2">
    <source>
        <dbReference type="ARBA" id="ARBA00004167"/>
    </source>
</evidence>
<dbReference type="STRING" id="1348612.A0A397IZZ3"/>
<dbReference type="EMBL" id="PQFF01000109">
    <property type="protein sequence ID" value="RHZ81605.1"/>
    <property type="molecule type" value="Genomic_DNA"/>
</dbReference>
<evidence type="ECO:0000256" key="7">
    <source>
        <dbReference type="ARBA" id="ARBA00022723"/>
    </source>
</evidence>
<keyword evidence="9" id="KW-0378">Hydrolase</keyword>
<evidence type="ECO:0000256" key="11">
    <source>
        <dbReference type="ARBA" id="ARBA00022842"/>
    </source>
</evidence>
<keyword evidence="5" id="KW-0934">Plastid</keyword>
<evidence type="ECO:0000256" key="5">
    <source>
        <dbReference type="ARBA" id="ARBA00022640"/>
    </source>
</evidence>
<dbReference type="GO" id="GO:0016787">
    <property type="term" value="F:hydrolase activity"/>
    <property type="evidence" value="ECO:0007669"/>
    <property type="project" value="UniProtKB-KW"/>
</dbReference>
<dbReference type="Gene3D" id="3.40.50.300">
    <property type="entry name" value="P-loop containing nucleotide triphosphate hydrolases"/>
    <property type="match status" value="1"/>
</dbReference>
<dbReference type="GO" id="GO:0015031">
    <property type="term" value="P:protein transport"/>
    <property type="evidence" value="ECO:0007669"/>
    <property type="project" value="UniProtKB-KW"/>
</dbReference>
<evidence type="ECO:0000256" key="3">
    <source>
        <dbReference type="ARBA" id="ARBA00022448"/>
    </source>
</evidence>
<dbReference type="Proteomes" id="UP000266861">
    <property type="component" value="Unassembled WGS sequence"/>
</dbReference>
<sequence>MVKFILTKKDKKIREKTNIRGKIKDVIYFSTEDNKKYAIVINKVSGLYAIRLINYEGSEDSEDGEDSEDSKDSENEIKVKAIKRFPNLTNFYRTKEEAIKAASEIKETPELINQCVYEIEIYEDDVEKNIFLVGRKGSGKSALANVISGSDKFFESPGSTSDPKNFHVEVFEYEGIKYRVVENIAIDTNLSFDKSIYKLAEAIYTMKRGIDQVLVVLPGRFTEENGELLVIAKKIFGKKILEHTTIVRNWFMDFEISEKCDEEKKRLKEENKKFSNLIERCKGIICVDNPPLDSQYYELLKKIRESSRKKLLEHLKSHQENYRINNWDDICVAINDYVNAKNLKEIENARIQSFISGAKTIREINLLKNEINDVMKKQSIISEDSEANFSSKRNICSIL</sequence>
<evidence type="ECO:0000259" key="17">
    <source>
        <dbReference type="Pfam" id="PF04548"/>
    </source>
</evidence>
<evidence type="ECO:0000256" key="16">
    <source>
        <dbReference type="ARBA" id="ARBA00024013"/>
    </source>
</evidence>
<keyword evidence="19" id="KW-1185">Reference proteome</keyword>
<keyword evidence="11" id="KW-0460">Magnesium</keyword>
<evidence type="ECO:0000256" key="13">
    <source>
        <dbReference type="ARBA" id="ARBA00022989"/>
    </source>
</evidence>
<keyword evidence="10" id="KW-1002">Plastid outer membrane</keyword>
<dbReference type="GO" id="GO:0046872">
    <property type="term" value="F:metal ion binding"/>
    <property type="evidence" value="ECO:0007669"/>
    <property type="project" value="UniProtKB-KW"/>
</dbReference>
<evidence type="ECO:0000313" key="18">
    <source>
        <dbReference type="EMBL" id="RHZ81605.1"/>
    </source>
</evidence>
<evidence type="ECO:0000256" key="6">
    <source>
        <dbReference type="ARBA" id="ARBA00022692"/>
    </source>
</evidence>
<dbReference type="PANTHER" id="PTHR10903:SF135">
    <property type="entry name" value="TRANSLOCASE OF CHLOROPLAST 120, CHLOROPLASTIC-RELATED"/>
    <property type="match status" value="1"/>
</dbReference>
<evidence type="ECO:0000256" key="10">
    <source>
        <dbReference type="ARBA" id="ARBA00022805"/>
    </source>
</evidence>
<keyword evidence="4" id="KW-0150">Chloroplast</keyword>
<dbReference type="GO" id="GO:0005525">
    <property type="term" value="F:GTP binding"/>
    <property type="evidence" value="ECO:0007669"/>
    <property type="project" value="UniProtKB-KW"/>
</dbReference>
<keyword evidence="15" id="KW-0472">Membrane</keyword>
<comment type="caution">
    <text evidence="18">The sequence shown here is derived from an EMBL/GenBank/DDBJ whole genome shotgun (WGS) entry which is preliminary data.</text>
</comment>
<evidence type="ECO:0000256" key="8">
    <source>
        <dbReference type="ARBA" id="ARBA00022741"/>
    </source>
</evidence>
<dbReference type="SUPFAM" id="SSF52540">
    <property type="entry name" value="P-loop containing nucleoside triphosphate hydrolases"/>
    <property type="match status" value="1"/>
</dbReference>
<organism evidence="18 19">
    <name type="scientific">Diversispora epigaea</name>
    <dbReference type="NCBI Taxonomy" id="1348612"/>
    <lineage>
        <taxon>Eukaryota</taxon>
        <taxon>Fungi</taxon>
        <taxon>Fungi incertae sedis</taxon>
        <taxon>Mucoromycota</taxon>
        <taxon>Glomeromycotina</taxon>
        <taxon>Glomeromycetes</taxon>
        <taxon>Diversisporales</taxon>
        <taxon>Diversisporaceae</taxon>
        <taxon>Diversispora</taxon>
    </lineage>
</organism>
<keyword evidence="12" id="KW-0653">Protein transport</keyword>
<evidence type="ECO:0000313" key="19">
    <source>
        <dbReference type="Proteomes" id="UP000266861"/>
    </source>
</evidence>
<proteinExistence type="predicted"/>
<evidence type="ECO:0000256" key="14">
    <source>
        <dbReference type="ARBA" id="ARBA00023134"/>
    </source>
</evidence>
<evidence type="ECO:0000256" key="9">
    <source>
        <dbReference type="ARBA" id="ARBA00022801"/>
    </source>
</evidence>
<keyword evidence="6" id="KW-0812">Transmembrane</keyword>
<accession>A0A397IZZ3</accession>
<dbReference type="InterPro" id="IPR045058">
    <property type="entry name" value="GIMA/IAN/Toc"/>
</dbReference>
<name>A0A397IZZ3_9GLOM</name>
<dbReference type="AlphaFoldDB" id="A0A397IZZ3"/>
<dbReference type="InterPro" id="IPR027417">
    <property type="entry name" value="P-loop_NTPase"/>
</dbReference>
<gene>
    <name evidence="18" type="ORF">Glove_117g384</name>
</gene>
<evidence type="ECO:0000256" key="1">
    <source>
        <dbReference type="ARBA" id="ARBA00001946"/>
    </source>
</evidence>
<dbReference type="PANTHER" id="PTHR10903">
    <property type="entry name" value="GTPASE, IMAP FAMILY MEMBER-RELATED"/>
    <property type="match status" value="1"/>
</dbReference>